<dbReference type="Proteomes" id="UP000291343">
    <property type="component" value="Unassembled WGS sequence"/>
</dbReference>
<name>A0A482X410_LAOST</name>
<sequence>MQEQRNWTMITAIDISTHNIIANGRLEAFREDKIVESPADISGACVAQIRPVGVATLSVRVQIAKRVDESRFQQFCETVSLFYDFLQRRREKAQT</sequence>
<evidence type="ECO:0000313" key="1">
    <source>
        <dbReference type="EMBL" id="RZF40645.1"/>
    </source>
</evidence>
<protein>
    <submittedName>
        <fullName evidence="1">Uncharacterized protein</fullName>
    </submittedName>
</protein>
<accession>A0A482X410</accession>
<dbReference type="EMBL" id="QKKF02018083">
    <property type="protein sequence ID" value="RZF40645.1"/>
    <property type="molecule type" value="Genomic_DNA"/>
</dbReference>
<evidence type="ECO:0000313" key="2">
    <source>
        <dbReference type="Proteomes" id="UP000291343"/>
    </source>
</evidence>
<organism evidence="1 2">
    <name type="scientific">Laodelphax striatellus</name>
    <name type="common">Small brown planthopper</name>
    <name type="synonym">Delphax striatella</name>
    <dbReference type="NCBI Taxonomy" id="195883"/>
    <lineage>
        <taxon>Eukaryota</taxon>
        <taxon>Metazoa</taxon>
        <taxon>Ecdysozoa</taxon>
        <taxon>Arthropoda</taxon>
        <taxon>Hexapoda</taxon>
        <taxon>Insecta</taxon>
        <taxon>Pterygota</taxon>
        <taxon>Neoptera</taxon>
        <taxon>Paraneoptera</taxon>
        <taxon>Hemiptera</taxon>
        <taxon>Auchenorrhyncha</taxon>
        <taxon>Fulgoroidea</taxon>
        <taxon>Delphacidae</taxon>
        <taxon>Criomorphinae</taxon>
        <taxon>Laodelphax</taxon>
    </lineage>
</organism>
<dbReference type="InParanoid" id="A0A482X410"/>
<keyword evidence="2" id="KW-1185">Reference proteome</keyword>
<comment type="caution">
    <text evidence="1">The sequence shown here is derived from an EMBL/GenBank/DDBJ whole genome shotgun (WGS) entry which is preliminary data.</text>
</comment>
<dbReference type="AlphaFoldDB" id="A0A482X410"/>
<proteinExistence type="predicted"/>
<gene>
    <name evidence="1" type="ORF">LSTR_LSTR010631</name>
</gene>
<reference evidence="1 2" key="1">
    <citation type="journal article" date="2017" name="Gigascience">
        <title>Genome sequence of the small brown planthopper, Laodelphax striatellus.</title>
        <authorList>
            <person name="Zhu J."/>
            <person name="Jiang F."/>
            <person name="Wang X."/>
            <person name="Yang P."/>
            <person name="Bao Y."/>
            <person name="Zhao W."/>
            <person name="Wang W."/>
            <person name="Lu H."/>
            <person name="Wang Q."/>
            <person name="Cui N."/>
            <person name="Li J."/>
            <person name="Chen X."/>
            <person name="Luo L."/>
            <person name="Yu J."/>
            <person name="Kang L."/>
            <person name="Cui F."/>
        </authorList>
    </citation>
    <scope>NUCLEOTIDE SEQUENCE [LARGE SCALE GENOMIC DNA]</scope>
    <source>
        <strain evidence="1">Lst14</strain>
    </source>
</reference>